<evidence type="ECO:0000313" key="4">
    <source>
        <dbReference type="Proteomes" id="UP000306050"/>
    </source>
</evidence>
<feature type="chain" id="PRO_5020980274" description="FAS1 domain-containing protein" evidence="2">
    <location>
        <begin position="29"/>
        <end position="191"/>
    </location>
</feature>
<name>A0A4U7KMX0_9BASI</name>
<sequence length="191" mass="18035">MKSISASSCAAAAFALSLAACLAPQVHAQTAGVPGTINVGNGQSVATFPSGLGGLSTGSAISFTPGAASPGTQSPYYVATDAAQSSTLASLLTHYSQGITAATPTTGPPAGISTGVPGGFTGSNTVSVLDGSITTIPNAATTYKGPRSSSSSSSSSGSPNGAQGLGDVNTGKLGAVAVMALAVAAGGAWLL</sequence>
<dbReference type="KEGG" id="sgra:EX895_005305"/>
<organism evidence="3 4">
    <name type="scientific">Sporisorium graminicola</name>
    <dbReference type="NCBI Taxonomy" id="280036"/>
    <lineage>
        <taxon>Eukaryota</taxon>
        <taxon>Fungi</taxon>
        <taxon>Dikarya</taxon>
        <taxon>Basidiomycota</taxon>
        <taxon>Ustilaginomycotina</taxon>
        <taxon>Ustilaginomycetes</taxon>
        <taxon>Ustilaginales</taxon>
        <taxon>Ustilaginaceae</taxon>
        <taxon>Sporisorium</taxon>
    </lineage>
</organism>
<keyword evidence="2" id="KW-0732">Signal</keyword>
<evidence type="ECO:0000256" key="2">
    <source>
        <dbReference type="SAM" id="SignalP"/>
    </source>
</evidence>
<dbReference type="GeneID" id="40728200"/>
<dbReference type="OrthoDB" id="2555952at2759"/>
<accession>A0A4U7KMX0</accession>
<dbReference type="AlphaFoldDB" id="A0A4U7KMX0"/>
<protein>
    <recommendedName>
        <fullName evidence="5">FAS1 domain-containing protein</fullName>
    </recommendedName>
</protein>
<feature type="region of interest" description="Disordered" evidence="1">
    <location>
        <begin position="139"/>
        <end position="165"/>
    </location>
</feature>
<feature type="compositionally biased region" description="Low complexity" evidence="1">
    <location>
        <begin position="148"/>
        <end position="158"/>
    </location>
</feature>
<proteinExistence type="predicted"/>
<dbReference type="Proteomes" id="UP000306050">
    <property type="component" value="Chromosome SGRAM_6"/>
</dbReference>
<gene>
    <name evidence="3" type="ORF">EX895_005305</name>
</gene>
<evidence type="ECO:0008006" key="5">
    <source>
        <dbReference type="Google" id="ProtNLM"/>
    </source>
</evidence>
<reference evidence="3 4" key="1">
    <citation type="submission" date="2019-05" db="EMBL/GenBank/DDBJ databases">
        <title>Sporisorium graminicola CBS 10092 draft sequencing and annotation.</title>
        <authorList>
            <person name="Solano-Gonzalez S."/>
            <person name="Caddick M.X."/>
            <person name="Darby A."/>
        </authorList>
    </citation>
    <scope>NUCLEOTIDE SEQUENCE [LARGE SCALE GENOMIC DNA]</scope>
    <source>
        <strain evidence="3 4">CBS 10092</strain>
    </source>
</reference>
<dbReference type="PROSITE" id="PS51257">
    <property type="entry name" value="PROKAR_LIPOPROTEIN"/>
    <property type="match status" value="1"/>
</dbReference>
<feature type="signal peptide" evidence="2">
    <location>
        <begin position="1"/>
        <end position="28"/>
    </location>
</feature>
<evidence type="ECO:0000256" key="1">
    <source>
        <dbReference type="SAM" id="MobiDB-lite"/>
    </source>
</evidence>
<dbReference type="EMBL" id="SRRM01000019">
    <property type="protein sequence ID" value="TKY85765.1"/>
    <property type="molecule type" value="Genomic_DNA"/>
</dbReference>
<comment type="caution">
    <text evidence="3">The sequence shown here is derived from an EMBL/GenBank/DDBJ whole genome shotgun (WGS) entry which is preliminary data.</text>
</comment>
<evidence type="ECO:0000313" key="3">
    <source>
        <dbReference type="EMBL" id="TKY85765.1"/>
    </source>
</evidence>
<dbReference type="RefSeq" id="XP_029737750.1">
    <property type="nucleotide sequence ID" value="XM_029885898.1"/>
</dbReference>
<keyword evidence="4" id="KW-1185">Reference proteome</keyword>